<dbReference type="Gene3D" id="2.40.320.10">
    <property type="entry name" value="Hypothetical Protein Pfu-838710-001"/>
    <property type="match status" value="1"/>
</dbReference>
<gene>
    <name evidence="3" type="primary">cyaB</name>
    <name evidence="3" type="ORF">DR950_18805</name>
</gene>
<dbReference type="InterPro" id="IPR008173">
    <property type="entry name" value="Adenylyl_cyclase_CyaB"/>
</dbReference>
<dbReference type="CDD" id="cd07890">
    <property type="entry name" value="CYTH-like_AC_IV-like"/>
    <property type="match status" value="1"/>
</dbReference>
<feature type="domain" description="CYTH" evidence="2">
    <location>
        <begin position="24"/>
        <end position="203"/>
    </location>
</feature>
<name>A0A372ZW71_9ACTN</name>
<dbReference type="NCBIfam" id="TIGR00318">
    <property type="entry name" value="cyaB"/>
    <property type="match status" value="1"/>
</dbReference>
<dbReference type="PANTHER" id="PTHR21028">
    <property type="entry name" value="SI:CH211-156B7.4"/>
    <property type="match status" value="1"/>
</dbReference>
<dbReference type="EMBL" id="QVIG01000001">
    <property type="protein sequence ID" value="RGD59567.1"/>
    <property type="molecule type" value="Genomic_DNA"/>
</dbReference>
<feature type="region of interest" description="Disordered" evidence="1">
    <location>
        <begin position="1"/>
        <end position="21"/>
    </location>
</feature>
<dbReference type="SMART" id="SM01118">
    <property type="entry name" value="CYTH"/>
    <property type="match status" value="1"/>
</dbReference>
<evidence type="ECO:0000313" key="3">
    <source>
        <dbReference type="EMBL" id="RGD59567.1"/>
    </source>
</evidence>
<dbReference type="PROSITE" id="PS51707">
    <property type="entry name" value="CYTH"/>
    <property type="match status" value="1"/>
</dbReference>
<accession>A0A372ZW71</accession>
<dbReference type="Pfam" id="PF01928">
    <property type="entry name" value="CYTH"/>
    <property type="match status" value="1"/>
</dbReference>
<comment type="caution">
    <text evidence="3">The sequence shown here is derived from an EMBL/GenBank/DDBJ whole genome shotgun (WGS) entry which is preliminary data.</text>
</comment>
<dbReference type="Proteomes" id="UP000263377">
    <property type="component" value="Unassembled WGS sequence"/>
</dbReference>
<evidence type="ECO:0000256" key="1">
    <source>
        <dbReference type="SAM" id="MobiDB-lite"/>
    </source>
</evidence>
<dbReference type="InterPro" id="IPR023577">
    <property type="entry name" value="CYTH_domain"/>
</dbReference>
<dbReference type="AlphaFoldDB" id="A0A372ZW71"/>
<reference evidence="3 4" key="1">
    <citation type="submission" date="2018-08" db="EMBL/GenBank/DDBJ databases">
        <title>Diversity &amp; Physiological Properties of Lignin-Decomposing Actinobacteria from Soil.</title>
        <authorList>
            <person name="Roh S.G."/>
            <person name="Kim S.B."/>
        </authorList>
    </citation>
    <scope>NUCLEOTIDE SEQUENCE [LARGE SCALE GENOMIC DNA]</scope>
    <source>
        <strain evidence="3 4">MMS17-GH009</strain>
    </source>
</reference>
<dbReference type="InterPro" id="IPR033469">
    <property type="entry name" value="CYTH-like_dom_sf"/>
</dbReference>
<dbReference type="SUPFAM" id="SSF55154">
    <property type="entry name" value="CYTH-like phosphatases"/>
    <property type="match status" value="1"/>
</dbReference>
<sequence>MRHGARPRDHRLADRHPGEKSVKYTEVEQKFKLLSDPQELKDQLTARGGKAGRPTRQVDHYYNAPHKDFLSGDVISEWLRIRIEDGISSLNFKRWYPLEEEIKTHCDEFESTVSDATAVQHILDSLDFTKLTTVDKTREEWFIDSIAVAFDSVGDLGDFIEFEYKGEAETVEEATEKIESFIAGLDIKLGDRIHAGYPHLTLGLA</sequence>
<evidence type="ECO:0000259" key="2">
    <source>
        <dbReference type="PROSITE" id="PS51707"/>
    </source>
</evidence>
<keyword evidence="4" id="KW-1185">Reference proteome</keyword>
<proteinExistence type="predicted"/>
<dbReference type="PANTHER" id="PTHR21028:SF2">
    <property type="entry name" value="CYTH DOMAIN-CONTAINING PROTEIN"/>
    <property type="match status" value="1"/>
</dbReference>
<protein>
    <submittedName>
        <fullName evidence="3">Class IV adenylate cyclase</fullName>
    </submittedName>
</protein>
<evidence type="ECO:0000313" key="4">
    <source>
        <dbReference type="Proteomes" id="UP000263377"/>
    </source>
</evidence>
<organism evidence="3 4">
    <name type="scientific">Kitasatospora xanthocidica</name>
    <dbReference type="NCBI Taxonomy" id="83382"/>
    <lineage>
        <taxon>Bacteria</taxon>
        <taxon>Bacillati</taxon>
        <taxon>Actinomycetota</taxon>
        <taxon>Actinomycetes</taxon>
        <taxon>Kitasatosporales</taxon>
        <taxon>Streptomycetaceae</taxon>
        <taxon>Kitasatospora</taxon>
    </lineage>
</organism>